<dbReference type="InterPro" id="IPR029062">
    <property type="entry name" value="Class_I_gatase-like"/>
</dbReference>
<evidence type="ECO:0000259" key="3">
    <source>
        <dbReference type="Pfam" id="PF17386"/>
    </source>
</evidence>
<dbReference type="InterPro" id="IPR035356">
    <property type="entry name" value="LBP_C"/>
</dbReference>
<dbReference type="InterPro" id="IPR035080">
    <property type="entry name" value="Lact_bio_phlase-like_N"/>
</dbReference>
<dbReference type="AlphaFoldDB" id="S0FS85"/>
<name>S0FS85_RUMCE</name>
<dbReference type="Gene3D" id="2.60.40.1180">
    <property type="entry name" value="Golgi alpha-mannosidase II"/>
    <property type="match status" value="1"/>
</dbReference>
<dbReference type="InterPro" id="IPR013783">
    <property type="entry name" value="Ig-like_fold"/>
</dbReference>
<dbReference type="EMBL" id="AORV01000031">
    <property type="protein sequence ID" value="EMS72054.1"/>
    <property type="molecule type" value="Genomic_DNA"/>
</dbReference>
<feature type="domain" description="Lacto-N-biose phosphorylase-like N-terminal TIM barrel" evidence="1">
    <location>
        <begin position="6"/>
        <end position="436"/>
    </location>
</feature>
<dbReference type="eggNOG" id="COG5426">
    <property type="taxonomic scope" value="Bacteria"/>
</dbReference>
<comment type="caution">
    <text evidence="4">The sequence shown here is derived from an EMBL/GenBank/DDBJ whole genome shotgun (WGS) entry which is preliminary data.</text>
</comment>
<reference evidence="4 5" key="1">
    <citation type="journal article" date="2013" name="Genome Announc.">
        <title>Draft Genome Sequence of the Cellulolytic, Mesophilic, Anaerobic Bacterium Clostridium termitidis Strain CT1112 (DSM 5398).</title>
        <authorList>
            <person name="Lal S."/>
            <person name="Ramachandran U."/>
            <person name="Zhang X."/>
            <person name="Munir R."/>
            <person name="Sparling R."/>
            <person name="Levin D.B."/>
        </authorList>
    </citation>
    <scope>NUCLEOTIDE SEQUENCE [LARGE SCALE GENOMIC DNA]</scope>
    <source>
        <strain evidence="4 5">CT1112</strain>
    </source>
</reference>
<dbReference type="Gene3D" id="3.40.50.880">
    <property type="match status" value="1"/>
</dbReference>
<dbReference type="PATRIC" id="fig|1195236.3.peg.2369"/>
<dbReference type="Pfam" id="PF09508">
    <property type="entry name" value="Lact_bio_phlase"/>
    <property type="match status" value="1"/>
</dbReference>
<dbReference type="GO" id="GO:0004645">
    <property type="term" value="F:1,4-alpha-oligoglucan phosphorylase activity"/>
    <property type="evidence" value="ECO:0007669"/>
    <property type="project" value="InterPro"/>
</dbReference>
<keyword evidence="5" id="KW-1185">Reference proteome</keyword>
<sequence length="719" mass="81997">MTKSSGRVTLPAEKGMEREILQLAQKWGIDAVRDSDGTQLSTEIVGMGFDVYSTLCLIREDNEWAKANRECLQQIYLMSQAVIAFENRIEIDIMKGYYREQFEIDTLHKPADWWEVTDRTTGETVDNTKWLFDSNTGKVILADAIKWHKYTVTFLAYQIWEPVSMYNHKTNNWKEEHRLPVDPRHPQARKHLLEVLEHWLEAHSQTGIVRFTTFFYNFDLIYNENGKERQVDWFGYLSCVSPLAIQQFEKEYGYRLMPEDFADKGYYNSPFKVPDRKYLDWMDFNQRFIAGFAKECVDMVHKAGKKAIMFLGDHWAGTEPYGKYFGEIGLDAVVGAAGDGVTTRMISDIPVKATEARFYPYFFPDVFHEGGDPVKESLEVWRKSRRALLRKPTNRMGYGGYLSLVAGFKDFVDHIADVCDEFRAIHDRTKGTKPYSAKFKVAVLNAWGVCRSWMTHQVAHSLWNQRCYSYLGILEALSGLPFEVEFISFDDIRNNGISRDTGVIINAGDAGTAWSGGEHWKDEKIVSAVREWVYGGGGFIGVGEPTACEYNGAFFQLSDVLGVQKEAGFSVNSNKPSFSINDSHFITADVREPMDYGEGMNSIYKYCESAEILDVNNLSCSLAVNAYGRGRAVYMAGLPFSMQNTRMLYRAIFWSAGREAEMQIWFSENSEVECAAYPGAGCYAAANSSFERQKTTILKADGEKHIVELAPLECKWFEI</sequence>
<dbReference type="InterPro" id="IPR013780">
    <property type="entry name" value="Glyco_hydro_b"/>
</dbReference>
<protein>
    <submittedName>
        <fullName evidence="4">1,3-beta-galactosyl-N-acetylhexosamine phosphorylase</fullName>
    </submittedName>
</protein>
<evidence type="ECO:0000259" key="2">
    <source>
        <dbReference type="Pfam" id="PF17385"/>
    </source>
</evidence>
<dbReference type="NCBIfam" id="TIGR02336">
    <property type="entry name" value="1,3-beta-galactosyl-N-acetylhexosamine phosphorylase"/>
    <property type="match status" value="1"/>
</dbReference>
<dbReference type="Gene3D" id="3.20.20.80">
    <property type="entry name" value="Glycosidases"/>
    <property type="match status" value="1"/>
</dbReference>
<dbReference type="InterPro" id="IPR012711">
    <property type="entry name" value="Lacto-N-biose_phosphorylase"/>
</dbReference>
<dbReference type="STRING" id="1195236.CTER_2064"/>
<evidence type="ECO:0000259" key="1">
    <source>
        <dbReference type="Pfam" id="PF09508"/>
    </source>
</evidence>
<evidence type="ECO:0000313" key="4">
    <source>
        <dbReference type="EMBL" id="EMS72054.1"/>
    </source>
</evidence>
<gene>
    <name evidence="4" type="ORF">CTER_2064</name>
</gene>
<evidence type="ECO:0000313" key="5">
    <source>
        <dbReference type="Proteomes" id="UP000014155"/>
    </source>
</evidence>
<dbReference type="Pfam" id="PF17385">
    <property type="entry name" value="LBP_M"/>
    <property type="match status" value="1"/>
</dbReference>
<dbReference type="InterPro" id="IPR035363">
    <property type="entry name" value="LBP_M"/>
</dbReference>
<proteinExistence type="predicted"/>
<dbReference type="SUPFAM" id="SSF52317">
    <property type="entry name" value="Class I glutamine amidotransferase-like"/>
    <property type="match status" value="1"/>
</dbReference>
<organism evidence="4 5">
    <name type="scientific">Ruminiclostridium cellobioparum subsp. termitidis CT1112</name>
    <dbReference type="NCBI Taxonomy" id="1195236"/>
    <lineage>
        <taxon>Bacteria</taxon>
        <taxon>Bacillati</taxon>
        <taxon>Bacillota</taxon>
        <taxon>Clostridia</taxon>
        <taxon>Eubacteriales</taxon>
        <taxon>Oscillospiraceae</taxon>
        <taxon>Ruminiclostridium</taxon>
    </lineage>
</organism>
<dbReference type="Proteomes" id="UP000014155">
    <property type="component" value="Unassembled WGS sequence"/>
</dbReference>
<feature type="domain" description="Lacto-N-biose phosphorylase C-terminal" evidence="3">
    <location>
        <begin position="665"/>
        <end position="717"/>
    </location>
</feature>
<feature type="domain" description="Lacto-N-biose phosphorylase central" evidence="2">
    <location>
        <begin position="440"/>
        <end position="659"/>
    </location>
</feature>
<dbReference type="Pfam" id="PF17386">
    <property type="entry name" value="LBP_C"/>
    <property type="match status" value="1"/>
</dbReference>
<accession>S0FS85</accession>
<dbReference type="RefSeq" id="WP_004625567.1">
    <property type="nucleotide sequence ID" value="NZ_AORV01000031.1"/>
</dbReference>
<dbReference type="Gene3D" id="2.60.40.10">
    <property type="entry name" value="Immunoglobulins"/>
    <property type="match status" value="1"/>
</dbReference>